<dbReference type="InterPro" id="IPR034732">
    <property type="entry name" value="EPHD"/>
</dbReference>
<dbReference type="SMART" id="SM00249">
    <property type="entry name" value="PHD"/>
    <property type="match status" value="1"/>
</dbReference>
<keyword evidence="1" id="KW-0479">Metal-binding</keyword>
<organism evidence="8 9">
    <name type="scientific">Dimargaris cristalligena</name>
    <dbReference type="NCBI Taxonomy" id="215637"/>
    <lineage>
        <taxon>Eukaryota</taxon>
        <taxon>Fungi</taxon>
        <taxon>Fungi incertae sedis</taxon>
        <taxon>Zoopagomycota</taxon>
        <taxon>Kickxellomycotina</taxon>
        <taxon>Dimargaritomycetes</taxon>
        <taxon>Dimargaritales</taxon>
        <taxon>Dimargaritaceae</taxon>
        <taxon>Dimargaris</taxon>
    </lineage>
</organism>
<feature type="region of interest" description="Disordered" evidence="5">
    <location>
        <begin position="911"/>
        <end position="935"/>
    </location>
</feature>
<dbReference type="InterPro" id="IPR001965">
    <property type="entry name" value="Znf_PHD"/>
</dbReference>
<dbReference type="Gene3D" id="3.40.50.150">
    <property type="entry name" value="Vaccinia Virus protein VP39"/>
    <property type="match status" value="2"/>
</dbReference>
<evidence type="ECO:0000256" key="2">
    <source>
        <dbReference type="ARBA" id="ARBA00022771"/>
    </source>
</evidence>
<feature type="compositionally biased region" description="Low complexity" evidence="5">
    <location>
        <begin position="8"/>
        <end position="21"/>
    </location>
</feature>
<dbReference type="InterPro" id="IPR051188">
    <property type="entry name" value="PHD-type_Zinc_Finger"/>
</dbReference>
<keyword evidence="3" id="KW-0862">Zinc</keyword>
<dbReference type="PRINTS" id="PR01217">
    <property type="entry name" value="PRICHEXTENSN"/>
</dbReference>
<protein>
    <recommendedName>
        <fullName evidence="10">PHD-type domain-containing protein</fullName>
    </recommendedName>
</protein>
<feature type="compositionally biased region" description="Gly residues" evidence="5">
    <location>
        <begin position="923"/>
        <end position="934"/>
    </location>
</feature>
<feature type="compositionally biased region" description="Pro residues" evidence="5">
    <location>
        <begin position="210"/>
        <end position="228"/>
    </location>
</feature>
<reference evidence="9" key="1">
    <citation type="journal article" date="2018" name="Nat. Microbiol.">
        <title>Leveraging single-cell genomics to expand the fungal tree of life.</title>
        <authorList>
            <person name="Ahrendt S.R."/>
            <person name="Quandt C.A."/>
            <person name="Ciobanu D."/>
            <person name="Clum A."/>
            <person name="Salamov A."/>
            <person name="Andreopoulos B."/>
            <person name="Cheng J.F."/>
            <person name="Woyke T."/>
            <person name="Pelin A."/>
            <person name="Henrissat B."/>
            <person name="Reynolds N.K."/>
            <person name="Benny G.L."/>
            <person name="Smith M.E."/>
            <person name="James T.Y."/>
            <person name="Grigoriev I.V."/>
        </authorList>
    </citation>
    <scope>NUCLEOTIDE SEQUENCE [LARGE SCALE GENOMIC DNA]</scope>
    <source>
        <strain evidence="9">RSA 468</strain>
    </source>
</reference>
<evidence type="ECO:0000256" key="3">
    <source>
        <dbReference type="ARBA" id="ARBA00022833"/>
    </source>
</evidence>
<dbReference type="Proteomes" id="UP000268162">
    <property type="component" value="Unassembled WGS sequence"/>
</dbReference>
<keyword evidence="9" id="KW-1185">Reference proteome</keyword>
<dbReference type="GO" id="GO:0043565">
    <property type="term" value="F:sequence-specific DNA binding"/>
    <property type="evidence" value="ECO:0007669"/>
    <property type="project" value="InterPro"/>
</dbReference>
<feature type="region of interest" description="Disordered" evidence="5">
    <location>
        <begin position="1466"/>
        <end position="1511"/>
    </location>
</feature>
<dbReference type="Gene3D" id="3.30.40.10">
    <property type="entry name" value="Zinc/RING finger domain, C3HC4 (zinc finger)"/>
    <property type="match status" value="1"/>
</dbReference>
<accession>A0A4P9ZP18</accession>
<dbReference type="PANTHER" id="PTHR12420">
    <property type="entry name" value="PHD FINGER PROTEIN"/>
    <property type="match status" value="1"/>
</dbReference>
<feature type="compositionally biased region" description="Basic residues" evidence="5">
    <location>
        <begin position="461"/>
        <end position="477"/>
    </location>
</feature>
<dbReference type="EMBL" id="ML003012">
    <property type="protein sequence ID" value="RKP34955.1"/>
    <property type="molecule type" value="Genomic_DNA"/>
</dbReference>
<feature type="compositionally biased region" description="Low complexity" evidence="5">
    <location>
        <begin position="195"/>
        <end position="209"/>
    </location>
</feature>
<dbReference type="PROSITE" id="PS50114">
    <property type="entry name" value="GATA_ZN_FINGER_2"/>
    <property type="match status" value="1"/>
</dbReference>
<evidence type="ECO:0000256" key="1">
    <source>
        <dbReference type="ARBA" id="ARBA00022723"/>
    </source>
</evidence>
<dbReference type="InterPro" id="IPR000679">
    <property type="entry name" value="Znf_GATA"/>
</dbReference>
<gene>
    <name evidence="8" type="ORF">BJ085DRAFT_40155</name>
</gene>
<evidence type="ECO:0000256" key="4">
    <source>
        <dbReference type="PROSITE-ProRule" id="PRU00094"/>
    </source>
</evidence>
<feature type="compositionally biased region" description="Basic and acidic residues" evidence="5">
    <location>
        <begin position="478"/>
        <end position="487"/>
    </location>
</feature>
<evidence type="ECO:0000259" key="6">
    <source>
        <dbReference type="PROSITE" id="PS50114"/>
    </source>
</evidence>
<dbReference type="PROSITE" id="PS51805">
    <property type="entry name" value="EPHD"/>
    <property type="match status" value="1"/>
</dbReference>
<keyword evidence="2 4" id="KW-0863">Zinc-finger</keyword>
<dbReference type="STRING" id="215637.A0A4P9ZP18"/>
<feature type="compositionally biased region" description="Pro residues" evidence="5">
    <location>
        <begin position="292"/>
        <end position="308"/>
    </location>
</feature>
<evidence type="ECO:0000313" key="8">
    <source>
        <dbReference type="EMBL" id="RKP34955.1"/>
    </source>
</evidence>
<feature type="compositionally biased region" description="Polar residues" evidence="5">
    <location>
        <begin position="450"/>
        <end position="460"/>
    </location>
</feature>
<dbReference type="CDD" id="cd15571">
    <property type="entry name" value="ePHD"/>
    <property type="match status" value="1"/>
</dbReference>
<dbReference type="Pfam" id="PF13771">
    <property type="entry name" value="zf-HC5HC2H"/>
    <property type="match status" value="1"/>
</dbReference>
<name>A0A4P9ZP18_9FUNG</name>
<feature type="region of interest" description="Disordered" evidence="5">
    <location>
        <begin position="177"/>
        <end position="308"/>
    </location>
</feature>
<feature type="compositionally biased region" description="Basic residues" evidence="5">
    <location>
        <begin position="437"/>
        <end position="446"/>
    </location>
</feature>
<dbReference type="GO" id="GO:0006355">
    <property type="term" value="P:regulation of DNA-templated transcription"/>
    <property type="evidence" value="ECO:0007669"/>
    <property type="project" value="InterPro"/>
</dbReference>
<evidence type="ECO:0000259" key="7">
    <source>
        <dbReference type="PROSITE" id="PS51805"/>
    </source>
</evidence>
<feature type="region of interest" description="Disordered" evidence="5">
    <location>
        <begin position="424"/>
        <end position="487"/>
    </location>
</feature>
<feature type="compositionally biased region" description="Acidic residues" evidence="5">
    <location>
        <begin position="1483"/>
        <end position="1501"/>
    </location>
</feature>
<evidence type="ECO:0000313" key="9">
    <source>
        <dbReference type="Proteomes" id="UP000268162"/>
    </source>
</evidence>
<dbReference type="GO" id="GO:0008270">
    <property type="term" value="F:zinc ion binding"/>
    <property type="evidence" value="ECO:0007669"/>
    <property type="project" value="UniProtKB-KW"/>
</dbReference>
<dbReference type="InterPro" id="IPR029063">
    <property type="entry name" value="SAM-dependent_MTases_sf"/>
</dbReference>
<proteinExistence type="predicted"/>
<sequence length="1713" mass="187409">MVTRSRLSTTTTPGATPAASGKRGRRTLPTGSATPGASAFVSTGAFLTRSVLKRLAEHSTGFVEEFHQFKPMQQVMVRRGGQQWYQAQLTLVSDGRVKAEFEPELGWPPEWVPIDSRRLLSLEDYGKLHQPVLKRPRVGKPPASAETDLTPTPAAVVTAAPVVATPVTPAPVVTAAGSPPLPSTSASVSPPLPPTSMTVSPPLPTTTTPYSPPIPPTPTAVSLPPLPTPTSVSPSQKDSPDPQHHHPRPTVTPSPSRPPRLSASGLALTPPGHCSTGGCDPVPAEAGKPVVRPTPPAPRAVWPTPTPPPPSKPINVCFGTPVVAPMVYLKANHLPQLSRQYTSKFITSRLGIKLAASLVRSVPPPMPAPRLALPIPIPTPLTPASTPPMPLPPPDSAVAQSPPPVISPTETPSILCNHPPVEEPSCVGPTKATNSNKLKKGQHQARRNTDNAVGRTTQRQSKVKVNGKAKVGTRAKGKAKDKGKDKSLLNSTSEVTYTDGIEYVNADLVVARGCSGHANDPMELSEMEAMVEPCPDDYDPHWTIYCNCCNRVIKQVRFYCTYCESPSEGFDYKSFELCVYCFEHRFPIYHMHPRSSFAMQWLIAPGDQSTVGGTSATHITTSIDPALFNVLNNSSSSSALDQNGSGSHGSNTIDPLALAGEIVQSFEKDQFDTNYKAPDPCPDNGEQDFEFYKKYMSRKICAFCLDDEKAPGSKTGPFIGPYPFVYPVSSRKGTTKFRQFWAHDACARYSPEVVVVNDEWYNVTAALKRGRQMKCIRCREKGATIGCFHSKCNRSYHFGCTNKPLSYFKEGVIFWCPQHESHLHSTDQYEDVFSCDRCSKSLVDETSWITCSLCSQDYFSSYDLCYSCAEVHTPEDHHHSQELFQTTSWAKIAELKQAEEEQRCALRIRSSRSDPDATARSKGQGGGVSSGGGNKAKRNQQALLLSALDGMDENSLSDIQCSYCPNFLAPGWRRGFGGMLMCKDCYDLTLNQLHPTKVLDSTDSDLQGVGVGVVGGGEKGGDISAGLPLEGVLLSQYLAPIEDYSFTTYLTRASVISATMDQPMGDVPELESLGPSEAQLFSLAVDSTYYDIPGRAPRWATHSGSDYHGTWLPQTVRRALLRYTRPHERILSNFLGRGTDAIESMLLKRRCVGIDINPLAVDRSKRNCSFRVPLDTGITAEHRPVIFLGDARSLIGPGLDPESFDHVLSHPPYKNCVLYSKHIDGDLSRFPGSNQFIQEMDLVILETRRLLKMNRRVTLGIGDNRKDCFYTPVSFHLFRQYLSRGFELEELVIKRQRYCQAFGLGTELCTKFDFLMFTHEFIATFRKCPVDDVVSMVLEDLSTFVWECQTSDQISSPEGFELRRHARAIPLSPIVRTSRPMGTVWTFLPNTQYDLGALCLSRILERFGTDGANWEEVSIVPLATEDALPLHAGIQPDSDLKMETITGVGAGDGDDNDGEVFQAFLSDGSSTLVTEDPTMTSDSESDTDDGEDGDDDPDDPANLDPDASTYEQERLRKIKQNKRALMSMGLISDLNDDVADDIPHYELMNSLSLLDDGMEEGGSGGGGSPLALLAVPHLAGTTLDPACLPGYRRLLVAVALDALQRLTDTGGVLAIGVQDVRCPRTGKLWPLGLLVFEDIRDAVLAADSPFTLRLKELMIAVPDGYGKDRKKTYTLEDYPEEVCVADMDPVPAIPIVHAYYLIFRKVKRLVPPQ</sequence>
<dbReference type="SUPFAM" id="SSF53335">
    <property type="entry name" value="S-adenosyl-L-methionine-dependent methyltransferases"/>
    <property type="match status" value="1"/>
</dbReference>
<evidence type="ECO:0008006" key="10">
    <source>
        <dbReference type="Google" id="ProtNLM"/>
    </source>
</evidence>
<feature type="domain" description="GATA-type" evidence="6">
    <location>
        <begin position="955"/>
        <end position="985"/>
    </location>
</feature>
<feature type="region of interest" description="Disordered" evidence="5">
    <location>
        <begin position="1"/>
        <end position="36"/>
    </location>
</feature>
<evidence type="ECO:0000256" key="5">
    <source>
        <dbReference type="SAM" id="MobiDB-lite"/>
    </source>
</evidence>
<feature type="domain" description="PHD-type" evidence="7">
    <location>
        <begin position="698"/>
        <end position="820"/>
    </location>
</feature>
<dbReference type="InterPro" id="IPR013083">
    <property type="entry name" value="Znf_RING/FYVE/PHD"/>
</dbReference>